<sequence length="393" mass="45106">MEPITKRINSVDILRGAVMIIMALDHVREFFHVTAMTQDPLNLQTSTPLLFFTRWITHFCAPIFVFLSGLSAGLVSKKKTRQDTARFLVKRGLWLIAVELVVITFGLTFNPLYNILIFQVIWAIGLSMIILSLLLRISTKLILPFGLLLIFGHDLLNFLTTPSEGIGDALLKIFFTAKGYFVPLTATRGLLFLYAVLPWTGIMLVGFSLSDWYSTLDFEKRRRYLLYTGSAVLLLFIIIRGINQYGDPSPWSIQKDSLRTVLSFVNVSKYPPSLDYTTLTIGTALIILSLTEGVKSRFGNFLSVYGKVPFFYYVPHFFIIHGLVVIFFFLNGYAAKDIVPKNNPFLFRPDEFGFNIWIVYLIWMGVVLILYKPCVWFAGYKQKNSEKWWIRYL</sequence>
<dbReference type="InterPro" id="IPR012429">
    <property type="entry name" value="HGSNAT_cat"/>
</dbReference>
<evidence type="ECO:0000259" key="2">
    <source>
        <dbReference type="Pfam" id="PF07786"/>
    </source>
</evidence>
<accession>A0A7K1Y6P2</accession>
<keyword evidence="1" id="KW-1133">Transmembrane helix</keyword>
<dbReference type="EMBL" id="WVHT01000002">
    <property type="protein sequence ID" value="MXV50244.1"/>
    <property type="molecule type" value="Genomic_DNA"/>
</dbReference>
<feature type="transmembrane region" description="Helical" evidence="1">
    <location>
        <begin position="115"/>
        <end position="134"/>
    </location>
</feature>
<feature type="domain" description="Heparan-alpha-glucosaminide N-acetyltransferase catalytic" evidence="2">
    <location>
        <begin position="7"/>
        <end position="216"/>
    </location>
</feature>
<dbReference type="PANTHER" id="PTHR40407:SF1">
    <property type="entry name" value="HEPARAN-ALPHA-GLUCOSAMINIDE N-ACETYLTRANSFERASE CATALYTIC DOMAIN-CONTAINING PROTEIN"/>
    <property type="match status" value="1"/>
</dbReference>
<organism evidence="3 4">
    <name type="scientific">Hufsiella arboris</name>
    <dbReference type="NCBI Taxonomy" id="2695275"/>
    <lineage>
        <taxon>Bacteria</taxon>
        <taxon>Pseudomonadati</taxon>
        <taxon>Bacteroidota</taxon>
        <taxon>Sphingobacteriia</taxon>
        <taxon>Sphingobacteriales</taxon>
        <taxon>Sphingobacteriaceae</taxon>
        <taxon>Hufsiella</taxon>
    </lineage>
</organism>
<dbReference type="AlphaFoldDB" id="A0A7K1Y6P2"/>
<keyword evidence="1" id="KW-0812">Transmembrane</keyword>
<feature type="transmembrane region" description="Helical" evidence="1">
    <location>
        <begin position="224"/>
        <end position="242"/>
    </location>
</feature>
<keyword evidence="4" id="KW-1185">Reference proteome</keyword>
<dbReference type="PANTHER" id="PTHR40407">
    <property type="entry name" value="MEMBRANE PROTEIN-LIKE PROTEIN"/>
    <property type="match status" value="1"/>
</dbReference>
<feature type="transmembrane region" description="Helical" evidence="1">
    <location>
        <begin position="88"/>
        <end position="109"/>
    </location>
</feature>
<feature type="transmembrane region" description="Helical" evidence="1">
    <location>
        <begin position="273"/>
        <end position="290"/>
    </location>
</feature>
<name>A0A7K1Y6P2_9SPHI</name>
<feature type="transmembrane region" description="Helical" evidence="1">
    <location>
        <begin position="310"/>
        <end position="334"/>
    </location>
</feature>
<evidence type="ECO:0000256" key="1">
    <source>
        <dbReference type="SAM" id="Phobius"/>
    </source>
</evidence>
<feature type="transmembrane region" description="Helical" evidence="1">
    <location>
        <begin position="141"/>
        <end position="160"/>
    </location>
</feature>
<feature type="transmembrane region" description="Helical" evidence="1">
    <location>
        <begin position="354"/>
        <end position="378"/>
    </location>
</feature>
<evidence type="ECO:0000313" key="3">
    <source>
        <dbReference type="EMBL" id="MXV50244.1"/>
    </source>
</evidence>
<reference evidence="3 4" key="1">
    <citation type="submission" date="2019-11" db="EMBL/GenBank/DDBJ databases">
        <title>Pedobacter sp. HMF7647 Genome sequencing and assembly.</title>
        <authorList>
            <person name="Kang H."/>
            <person name="Kim H."/>
            <person name="Joh K."/>
        </authorList>
    </citation>
    <scope>NUCLEOTIDE SEQUENCE [LARGE SCALE GENOMIC DNA]</scope>
    <source>
        <strain evidence="3 4">HMF7647</strain>
    </source>
</reference>
<comment type="caution">
    <text evidence="3">The sequence shown here is derived from an EMBL/GenBank/DDBJ whole genome shotgun (WGS) entry which is preliminary data.</text>
</comment>
<feature type="transmembrane region" description="Helical" evidence="1">
    <location>
        <begin position="55"/>
        <end position="76"/>
    </location>
</feature>
<feature type="transmembrane region" description="Helical" evidence="1">
    <location>
        <begin position="191"/>
        <end position="212"/>
    </location>
</feature>
<protein>
    <submittedName>
        <fullName evidence="3">DUF1624 domain-containing protein</fullName>
    </submittedName>
</protein>
<keyword evidence="1" id="KW-0472">Membrane</keyword>
<dbReference type="Pfam" id="PF07786">
    <property type="entry name" value="HGSNAT_cat"/>
    <property type="match status" value="1"/>
</dbReference>
<dbReference type="Proteomes" id="UP000466586">
    <property type="component" value="Unassembled WGS sequence"/>
</dbReference>
<evidence type="ECO:0000313" key="4">
    <source>
        <dbReference type="Proteomes" id="UP000466586"/>
    </source>
</evidence>
<gene>
    <name evidence="3" type="ORF">GS399_04615</name>
</gene>
<proteinExistence type="predicted"/>
<dbReference type="RefSeq" id="WP_160843425.1">
    <property type="nucleotide sequence ID" value="NZ_WVHT01000002.1"/>
</dbReference>